<name>A0ACA9S376_9GLOM</name>
<evidence type="ECO:0000313" key="2">
    <source>
        <dbReference type="Proteomes" id="UP000789920"/>
    </source>
</evidence>
<feature type="non-terminal residue" evidence="1">
    <location>
        <position position="45"/>
    </location>
</feature>
<protein>
    <submittedName>
        <fullName evidence="1">15714_t:CDS:1</fullName>
    </submittedName>
</protein>
<organism evidence="1 2">
    <name type="scientific">Racocetra persica</name>
    <dbReference type="NCBI Taxonomy" id="160502"/>
    <lineage>
        <taxon>Eukaryota</taxon>
        <taxon>Fungi</taxon>
        <taxon>Fungi incertae sedis</taxon>
        <taxon>Mucoromycota</taxon>
        <taxon>Glomeromycotina</taxon>
        <taxon>Glomeromycetes</taxon>
        <taxon>Diversisporales</taxon>
        <taxon>Gigasporaceae</taxon>
        <taxon>Racocetra</taxon>
    </lineage>
</organism>
<dbReference type="EMBL" id="CAJVQC010086214">
    <property type="protein sequence ID" value="CAG8822408.1"/>
    <property type="molecule type" value="Genomic_DNA"/>
</dbReference>
<reference evidence="1" key="1">
    <citation type="submission" date="2021-06" db="EMBL/GenBank/DDBJ databases">
        <authorList>
            <person name="Kallberg Y."/>
            <person name="Tangrot J."/>
            <person name="Rosling A."/>
        </authorList>
    </citation>
    <scope>NUCLEOTIDE SEQUENCE</scope>
    <source>
        <strain evidence="1">MA461A</strain>
    </source>
</reference>
<proteinExistence type="predicted"/>
<feature type="non-terminal residue" evidence="1">
    <location>
        <position position="1"/>
    </location>
</feature>
<accession>A0ACA9S376</accession>
<gene>
    <name evidence="1" type="ORF">RPERSI_LOCUS25794</name>
</gene>
<comment type="caution">
    <text evidence="1">The sequence shown here is derived from an EMBL/GenBank/DDBJ whole genome shotgun (WGS) entry which is preliminary data.</text>
</comment>
<evidence type="ECO:0000313" key="1">
    <source>
        <dbReference type="EMBL" id="CAG8822408.1"/>
    </source>
</evidence>
<dbReference type="Proteomes" id="UP000789920">
    <property type="component" value="Unassembled WGS sequence"/>
</dbReference>
<keyword evidence="2" id="KW-1185">Reference proteome</keyword>
<sequence length="45" mass="5340">HQDFDFKHLFAALGIENSTGVYYVTRDEYQYQQRYYNDATSTIGL</sequence>